<evidence type="ECO:0000256" key="8">
    <source>
        <dbReference type="ARBA" id="ARBA00022777"/>
    </source>
</evidence>
<dbReference type="GO" id="GO:0019838">
    <property type="term" value="F:growth factor binding"/>
    <property type="evidence" value="ECO:0007669"/>
    <property type="project" value="TreeGrafter"/>
</dbReference>
<feature type="binding site" evidence="20">
    <location>
        <position position="925"/>
    </location>
    <ligand>
        <name>Mg(2+)</name>
        <dbReference type="ChEBI" id="CHEBI:18420"/>
    </ligand>
</feature>
<dbReference type="AlphaFoldDB" id="A0A8B9D7S7"/>
<dbReference type="GO" id="GO:0005524">
    <property type="term" value="F:ATP binding"/>
    <property type="evidence" value="ECO:0007669"/>
    <property type="project" value="UniProtKB-UniRule"/>
</dbReference>
<keyword evidence="15" id="KW-0325">Glycoprotein</keyword>
<dbReference type="GO" id="GO:0030335">
    <property type="term" value="P:positive regulation of cell migration"/>
    <property type="evidence" value="ECO:0007669"/>
    <property type="project" value="TreeGrafter"/>
</dbReference>
<evidence type="ECO:0000313" key="29">
    <source>
        <dbReference type="Ensembl" id="ENSACDP00005001216.1"/>
    </source>
</evidence>
<dbReference type="PROSITE" id="PS50011">
    <property type="entry name" value="PROTEIN_KINASE_DOM"/>
    <property type="match status" value="1"/>
</dbReference>
<feature type="binding site" evidence="20">
    <location>
        <position position="680"/>
    </location>
    <ligand>
        <name>Mg(2+)</name>
        <dbReference type="ChEBI" id="CHEBI:18420"/>
    </ligand>
</feature>
<evidence type="ECO:0000256" key="6">
    <source>
        <dbReference type="ARBA" id="ARBA00022737"/>
    </source>
</evidence>
<evidence type="ECO:0000256" key="26">
    <source>
        <dbReference type="SAM" id="Phobius"/>
    </source>
</evidence>
<keyword evidence="20" id="KW-0460">Magnesium</keyword>
<dbReference type="SUPFAM" id="SSF56112">
    <property type="entry name" value="Protein kinase-like (PK-like)"/>
    <property type="match status" value="1"/>
</dbReference>
<evidence type="ECO:0000256" key="7">
    <source>
        <dbReference type="ARBA" id="ARBA00022741"/>
    </source>
</evidence>
<dbReference type="Pfam" id="PF25305">
    <property type="entry name" value="Ig_PDGFR_d4"/>
    <property type="match status" value="1"/>
</dbReference>
<dbReference type="PROSITE" id="PS00240">
    <property type="entry name" value="RECEPTOR_TYR_KIN_III"/>
    <property type="match status" value="1"/>
</dbReference>
<dbReference type="InterPro" id="IPR003598">
    <property type="entry name" value="Ig_sub2"/>
</dbReference>
<feature type="compositionally biased region" description="Low complexity" evidence="25">
    <location>
        <begin position="850"/>
        <end position="861"/>
    </location>
</feature>
<dbReference type="GO" id="GO:0030316">
    <property type="term" value="P:osteoclast differentiation"/>
    <property type="evidence" value="ECO:0007669"/>
    <property type="project" value="TreeGrafter"/>
</dbReference>
<keyword evidence="11 26" id="KW-0472">Membrane</keyword>
<keyword evidence="3" id="KW-0597">Phosphoprotein</keyword>
<evidence type="ECO:0000256" key="4">
    <source>
        <dbReference type="ARBA" id="ARBA00022679"/>
    </source>
</evidence>
<evidence type="ECO:0000256" key="15">
    <source>
        <dbReference type="ARBA" id="ARBA00023180"/>
    </source>
</evidence>
<dbReference type="GO" id="GO:1990682">
    <property type="term" value="C:CSF1-CSF1R complex"/>
    <property type="evidence" value="ECO:0007669"/>
    <property type="project" value="TreeGrafter"/>
</dbReference>
<reference evidence="29" key="1">
    <citation type="submission" date="2025-08" db="UniProtKB">
        <authorList>
            <consortium name="Ensembl"/>
        </authorList>
    </citation>
    <scope>IDENTIFICATION</scope>
</reference>
<evidence type="ECO:0000256" key="13">
    <source>
        <dbReference type="ARBA" id="ARBA00023157"/>
    </source>
</evidence>
<dbReference type="InterPro" id="IPR050122">
    <property type="entry name" value="RTK"/>
</dbReference>
<dbReference type="Pfam" id="PF07714">
    <property type="entry name" value="PK_Tyr_Ser-Thr"/>
    <property type="match status" value="1"/>
</dbReference>
<feature type="binding site" evidence="19 23">
    <location>
        <position position="735"/>
    </location>
    <ligand>
        <name>ATP</name>
        <dbReference type="ChEBI" id="CHEBI:30616"/>
    </ligand>
</feature>
<evidence type="ECO:0000256" key="16">
    <source>
        <dbReference type="ARBA" id="ARBA00023319"/>
    </source>
</evidence>
<feature type="domain" description="Ig-like" evidence="28">
    <location>
        <begin position="325"/>
        <end position="417"/>
    </location>
</feature>
<dbReference type="SUPFAM" id="SSF48726">
    <property type="entry name" value="Immunoglobulin"/>
    <property type="match status" value="5"/>
</dbReference>
<evidence type="ECO:0000256" key="5">
    <source>
        <dbReference type="ARBA" id="ARBA00022692"/>
    </source>
</evidence>
<dbReference type="PANTHER" id="PTHR24416:SF47">
    <property type="entry name" value="MACROPHAGE COLONY-STIMULATING FACTOR 1 RECEPTOR"/>
    <property type="match status" value="1"/>
</dbReference>
<dbReference type="InterPro" id="IPR017441">
    <property type="entry name" value="Protein_kinase_ATP_BS"/>
</dbReference>
<keyword evidence="14 24" id="KW-0675">Receptor</keyword>
<accession>A0A8B9D7S7</accession>
<dbReference type="InterPro" id="IPR011009">
    <property type="entry name" value="Kinase-like_dom_sf"/>
</dbReference>
<dbReference type="CDD" id="cd00096">
    <property type="entry name" value="Ig"/>
    <property type="match status" value="1"/>
</dbReference>
<evidence type="ECO:0000256" key="24">
    <source>
        <dbReference type="RuleBase" id="RU000311"/>
    </source>
</evidence>
<feature type="disulfide bond" evidence="22">
    <location>
        <begin position="541"/>
        <end position="606"/>
    </location>
</feature>
<keyword evidence="16 24" id="KW-0393">Immunoglobulin domain</keyword>
<evidence type="ECO:0000256" key="22">
    <source>
        <dbReference type="PIRSR" id="PIRSR500947-52"/>
    </source>
</evidence>
<keyword evidence="8" id="KW-0418">Kinase</keyword>
<dbReference type="GO" id="GO:0043408">
    <property type="term" value="P:regulation of MAPK cascade"/>
    <property type="evidence" value="ECO:0007669"/>
    <property type="project" value="TreeGrafter"/>
</dbReference>
<evidence type="ECO:0000256" key="18">
    <source>
        <dbReference type="PIRSR" id="PIRSR000615-1"/>
    </source>
</evidence>
<feature type="binding site" evidence="20">
    <location>
        <position position="912"/>
    </location>
    <ligand>
        <name>Mg(2+)</name>
        <dbReference type="ChEBI" id="CHEBI:18420"/>
    </ligand>
</feature>
<evidence type="ECO:0000256" key="25">
    <source>
        <dbReference type="SAM" id="MobiDB-lite"/>
    </source>
</evidence>
<dbReference type="GO" id="GO:0046872">
    <property type="term" value="F:metal ion binding"/>
    <property type="evidence" value="ECO:0007669"/>
    <property type="project" value="UniProtKB-KW"/>
</dbReference>
<keyword evidence="9 19" id="KW-0067">ATP-binding</keyword>
<keyword evidence="4" id="KW-0808">Transferase</keyword>
<dbReference type="FunFam" id="1.10.510.10:FF:000177">
    <property type="entry name" value="Mast/stem cell growth factor receptor"/>
    <property type="match status" value="1"/>
</dbReference>
<dbReference type="InterPro" id="IPR001824">
    <property type="entry name" value="Tyr_kinase_rcpt_3_CS"/>
</dbReference>
<keyword evidence="20" id="KW-0479">Metal-binding</keyword>
<dbReference type="GO" id="GO:0005886">
    <property type="term" value="C:plasma membrane"/>
    <property type="evidence" value="ECO:0007669"/>
    <property type="project" value="TreeGrafter"/>
</dbReference>
<dbReference type="PANTHER" id="PTHR24416">
    <property type="entry name" value="TYROSINE-PROTEIN KINASE RECEPTOR"/>
    <property type="match status" value="1"/>
</dbReference>
<evidence type="ECO:0000259" key="27">
    <source>
        <dbReference type="PROSITE" id="PS50011"/>
    </source>
</evidence>
<dbReference type="GO" id="GO:0019955">
    <property type="term" value="F:cytokine binding"/>
    <property type="evidence" value="ECO:0007669"/>
    <property type="project" value="InterPro"/>
</dbReference>
<dbReference type="InterPro" id="IPR008266">
    <property type="entry name" value="Tyr_kinase_AS"/>
</dbReference>
<dbReference type="InterPro" id="IPR001245">
    <property type="entry name" value="Ser-Thr/Tyr_kinase_cat_dom"/>
</dbReference>
<feature type="domain" description="Protein kinase" evidence="27">
    <location>
        <begin position="701"/>
        <end position="1043"/>
    </location>
</feature>
<evidence type="ECO:0000256" key="14">
    <source>
        <dbReference type="ARBA" id="ARBA00023170"/>
    </source>
</evidence>
<dbReference type="GO" id="GO:0005011">
    <property type="term" value="F:macrophage colony-stimulating factor receptor activity"/>
    <property type="evidence" value="ECO:0007669"/>
    <property type="project" value="TreeGrafter"/>
</dbReference>
<keyword evidence="12" id="KW-0829">Tyrosine-protein kinase</keyword>
<dbReference type="GO" id="GO:0007169">
    <property type="term" value="P:cell surface receptor protein tyrosine kinase signaling pathway"/>
    <property type="evidence" value="ECO:0007669"/>
    <property type="project" value="InterPro"/>
</dbReference>
<reference evidence="29" key="2">
    <citation type="submission" date="2025-09" db="UniProtKB">
        <authorList>
            <consortium name="Ensembl"/>
        </authorList>
    </citation>
    <scope>IDENTIFICATION</scope>
</reference>
<dbReference type="InterPro" id="IPR000719">
    <property type="entry name" value="Prot_kinase_dom"/>
</dbReference>
<feature type="binding site" evidence="21">
    <location>
        <begin position="707"/>
        <end position="715"/>
    </location>
    <ligand>
        <name>ATP</name>
        <dbReference type="ChEBI" id="CHEBI:30616"/>
    </ligand>
</feature>
<feature type="binding site" evidence="19">
    <location>
        <begin position="708"/>
        <end position="715"/>
    </location>
    <ligand>
        <name>ATP</name>
        <dbReference type="ChEBI" id="CHEBI:30616"/>
    </ligand>
</feature>
<evidence type="ECO:0000256" key="2">
    <source>
        <dbReference type="ARBA" id="ARBA00011902"/>
    </source>
</evidence>
<evidence type="ECO:0000256" key="9">
    <source>
        <dbReference type="ARBA" id="ARBA00022840"/>
    </source>
</evidence>
<comment type="subcellular location">
    <subcellularLocation>
        <location evidence="1 24">Membrane</location>
        <topology evidence="1 24">Single-pass type I membrane protein</topology>
    </subcellularLocation>
</comment>
<keyword evidence="30" id="KW-1185">Reference proteome</keyword>
<dbReference type="InterPro" id="IPR013783">
    <property type="entry name" value="Ig-like_fold"/>
</dbReference>
<dbReference type="InterPro" id="IPR007110">
    <property type="entry name" value="Ig-like_dom"/>
</dbReference>
<feature type="disulfide bond" evidence="22">
    <location>
        <begin position="347"/>
        <end position="401"/>
    </location>
</feature>
<keyword evidence="13 22" id="KW-1015">Disulfide bond</keyword>
<dbReference type="FunFam" id="2.60.40.10:FF:001169">
    <property type="entry name" value="Macrophage colony-stimulating factor 1 receptor"/>
    <property type="match status" value="1"/>
</dbReference>
<dbReference type="Proteomes" id="UP000694521">
    <property type="component" value="Unplaced"/>
</dbReference>
<feature type="binding site" evidence="19">
    <location>
        <begin position="783"/>
        <end position="789"/>
    </location>
    <ligand>
        <name>ATP</name>
        <dbReference type="ChEBI" id="CHEBI:30616"/>
    </ligand>
</feature>
<keyword evidence="6" id="KW-0677">Repeat</keyword>
<dbReference type="PROSITE" id="PS00109">
    <property type="entry name" value="PROTEIN_KINASE_TYR"/>
    <property type="match status" value="1"/>
</dbReference>
<evidence type="ECO:0000256" key="12">
    <source>
        <dbReference type="ARBA" id="ARBA00023137"/>
    </source>
</evidence>
<dbReference type="GO" id="GO:0043235">
    <property type="term" value="C:receptor complex"/>
    <property type="evidence" value="ECO:0007669"/>
    <property type="project" value="TreeGrafter"/>
</dbReference>
<dbReference type="InterPro" id="IPR003599">
    <property type="entry name" value="Ig_sub"/>
</dbReference>
<keyword evidence="10 26" id="KW-1133">Transmembrane helix</keyword>
<dbReference type="SMART" id="SM00408">
    <property type="entry name" value="IGc2"/>
    <property type="match status" value="3"/>
</dbReference>
<evidence type="ECO:0000256" key="3">
    <source>
        <dbReference type="ARBA" id="ARBA00022553"/>
    </source>
</evidence>
<feature type="active site" description="Proton acceptor" evidence="18">
    <location>
        <position position="907"/>
    </location>
</feature>
<comment type="similarity">
    <text evidence="24">Belongs to the protein kinase superfamily. Tyr protein kinase family. CSF-1/PDGF receptor subfamily.</text>
</comment>
<dbReference type="FunFam" id="3.30.200.20:FF:000025">
    <property type="entry name" value="Platelet-derived growth factor receptor alpha"/>
    <property type="match status" value="1"/>
</dbReference>
<dbReference type="PIRSF" id="PIRSF500947">
    <property type="entry name" value="CSF-1_receptor"/>
    <property type="match status" value="1"/>
</dbReference>
<evidence type="ECO:0000313" key="30">
    <source>
        <dbReference type="Proteomes" id="UP000694521"/>
    </source>
</evidence>
<feature type="disulfide bond" evidence="22">
    <location>
        <begin position="169"/>
        <end position="207"/>
    </location>
</feature>
<evidence type="ECO:0000256" key="17">
    <source>
        <dbReference type="ARBA" id="ARBA00051243"/>
    </source>
</evidence>
<evidence type="ECO:0000256" key="21">
    <source>
        <dbReference type="PIRSR" id="PIRSR500947-51"/>
    </source>
</evidence>
<name>A0A8B9D7S7_ANSCY</name>
<feature type="transmembrane region" description="Helical" evidence="26">
    <location>
        <begin position="633"/>
        <end position="657"/>
    </location>
</feature>
<evidence type="ECO:0000256" key="19">
    <source>
        <dbReference type="PIRSR" id="PIRSR000615-2"/>
    </source>
</evidence>
<dbReference type="InterPro" id="IPR020635">
    <property type="entry name" value="Tyr_kinase_cat_dom"/>
</dbReference>
<dbReference type="InterPro" id="IPR036179">
    <property type="entry name" value="Ig-like_dom_sf"/>
</dbReference>
<evidence type="ECO:0000256" key="11">
    <source>
        <dbReference type="ARBA" id="ARBA00023136"/>
    </source>
</evidence>
<dbReference type="PROSITE" id="PS00107">
    <property type="entry name" value="PROTEIN_KINASE_ATP"/>
    <property type="match status" value="1"/>
</dbReference>
<keyword evidence="5 24" id="KW-0812">Transmembrane</keyword>
<evidence type="ECO:0000256" key="10">
    <source>
        <dbReference type="ARBA" id="ARBA00022989"/>
    </source>
</evidence>
<dbReference type="Gene3D" id="3.30.200.20">
    <property type="entry name" value="Phosphorylase Kinase, domain 1"/>
    <property type="match status" value="1"/>
</dbReference>
<dbReference type="Pfam" id="PF13927">
    <property type="entry name" value="Ig_3"/>
    <property type="match status" value="2"/>
</dbReference>
<comment type="catalytic activity">
    <reaction evidence="17">
        <text>L-tyrosyl-[protein] + ATP = O-phospho-L-tyrosyl-[protein] + ADP + H(+)</text>
        <dbReference type="Rhea" id="RHEA:10596"/>
        <dbReference type="Rhea" id="RHEA-COMP:10136"/>
        <dbReference type="Rhea" id="RHEA-COMP:20101"/>
        <dbReference type="ChEBI" id="CHEBI:15378"/>
        <dbReference type="ChEBI" id="CHEBI:30616"/>
        <dbReference type="ChEBI" id="CHEBI:46858"/>
        <dbReference type="ChEBI" id="CHEBI:61978"/>
        <dbReference type="ChEBI" id="CHEBI:456216"/>
        <dbReference type="EC" id="2.7.10.1"/>
    </reaction>
</comment>
<feature type="domain" description="Ig-like" evidence="28">
    <location>
        <begin position="148"/>
        <end position="221"/>
    </location>
</feature>
<evidence type="ECO:0000259" key="28">
    <source>
        <dbReference type="PROSITE" id="PS50835"/>
    </source>
</evidence>
<dbReference type="Ensembl" id="ENSACDT00005001444.1">
    <property type="protein sequence ID" value="ENSACDP00005001216.1"/>
    <property type="gene ID" value="ENSACDG00005000832.1"/>
</dbReference>
<proteinExistence type="inferred from homology"/>
<sequence>MCSITAPTSPGGWFGAEPPLEAGPVAGGWPRWRWWAQERIVGVQPGSRRGFVTGDVAKHHVFFFSPPISKTNKQQKQQKKKEFLNLWSTQKGEAPAEGELGTAPARRGACCSSRVPAPWGDTVVPGDMGPGLLLLLTAASIWHGSASPVISPNLSALVVNTGDPVTLRCSGESQVKWYTQKHTSTNHTSSTLSIPKATYMDTGTYACAYVNSSDKDAASIHLFVRDPDNVWYTPNFRIPVNKGGNAQFPCLITAPEYGSRVTLIMDDASPLSPGTNYSFSTEKGITLYNVQRHQKGYYRCQTVINGKIKKSPRIRLIVEEALEKPVSVTMEPIDHVRIVGEPFEVTCRVISPSHKYDIKWVTAAKNVRSTKIPTFVDENYFINAVLSIPAVTLEDSGKYTCIANNSAGFKNASTMLHVVERGYILLTPVQAISQEVALGEDLKLQVQIEAYPKLVSWHWEHKSPFKNSESTKFVGKMISGNNWYNNTLFLNRLQEGERGLYTFYAVNNETKASVNFSISVKFAPRVCYVWVPANDSGNLHCIAIGYPAPRIEWYQCPTYSDRYNEDYKLLLNDSSPQVVNMLSFQEVEVESVLPFQDLGANFTFCCVAVNREGNTSDVLHSVVRNVMAPPNKLFSPILSTCVSTLVLLLLLLLFLLYKYNQKPKYQVRWKIIEACEGNNYIFIDPTQLPYNEKWEFPRNNLQFGKTLGAGAFGKVVEATAFGLGKEDSVLKVAVKMLKSSADTDEQEALMSELKIMSHLGHHENIVNLLGACTYGGPILVITEYCRYGDLLNFLRRKAESIIIQDSSLDTSLDSTADYKNIDLEKKYIRSDSGFASQGLETYVEMRPVSASSSASSDSAQARGKSSEEEVETREDLRPLNLSDLLQFSSQVAQGMAFLASKNCIHRDLAARNVLVSDGRVAKICDFGLARDIMNDSNYVVKGNARLPVKWMAPESIFDCIYTVQSDVWSYGILLWEIFSLGKSPYPGMVVNSKFYSMVKQGYQMARPDFAPLEMYTIMQACWSLEPTQRPTFDQICCFIQKELEVHKEQDQTNLPSTAEEDSGCDTSGCCEESCEQEQSGQPLLKSNNYQFC</sequence>
<protein>
    <recommendedName>
        <fullName evidence="2">receptor protein-tyrosine kinase</fullName>
        <ecNumber evidence="2">2.7.10.1</ecNumber>
    </recommendedName>
</protein>
<dbReference type="PROSITE" id="PS50835">
    <property type="entry name" value="IG_LIKE"/>
    <property type="match status" value="2"/>
</dbReference>
<evidence type="ECO:0000256" key="1">
    <source>
        <dbReference type="ARBA" id="ARBA00004479"/>
    </source>
</evidence>
<dbReference type="SMART" id="SM00219">
    <property type="entry name" value="TyrKc"/>
    <property type="match status" value="1"/>
</dbReference>
<feature type="disulfide bond" evidence="22">
    <location>
        <begin position="250"/>
        <end position="300"/>
    </location>
</feature>
<dbReference type="Gene3D" id="2.60.40.10">
    <property type="entry name" value="Immunoglobulins"/>
    <property type="match status" value="5"/>
</dbReference>
<organism evidence="29 30">
    <name type="scientific">Anser cygnoides</name>
    <name type="common">Swan goose</name>
    <dbReference type="NCBI Taxonomy" id="8845"/>
    <lineage>
        <taxon>Eukaryota</taxon>
        <taxon>Metazoa</taxon>
        <taxon>Chordata</taxon>
        <taxon>Craniata</taxon>
        <taxon>Vertebrata</taxon>
        <taxon>Euteleostomi</taxon>
        <taxon>Archelosauria</taxon>
        <taxon>Archosauria</taxon>
        <taxon>Dinosauria</taxon>
        <taxon>Saurischia</taxon>
        <taxon>Theropoda</taxon>
        <taxon>Coelurosauria</taxon>
        <taxon>Aves</taxon>
        <taxon>Neognathae</taxon>
        <taxon>Galloanserae</taxon>
        <taxon>Anseriformes</taxon>
        <taxon>Anatidae</taxon>
        <taxon>Anserinae</taxon>
        <taxon>Anser</taxon>
    </lineage>
</organism>
<dbReference type="InterPro" id="IPR030658">
    <property type="entry name" value="CSF-1_receptor"/>
</dbReference>
<dbReference type="SMART" id="SM00409">
    <property type="entry name" value="IG"/>
    <property type="match status" value="5"/>
</dbReference>
<evidence type="ECO:0000256" key="23">
    <source>
        <dbReference type="PROSITE-ProRule" id="PRU10141"/>
    </source>
</evidence>
<evidence type="ECO:0000256" key="20">
    <source>
        <dbReference type="PIRSR" id="PIRSR000615-3"/>
    </source>
</evidence>
<dbReference type="EC" id="2.7.10.1" evidence="2"/>
<feature type="binding site" evidence="19">
    <location>
        <position position="911"/>
    </location>
    <ligand>
        <name>ATP</name>
        <dbReference type="ChEBI" id="CHEBI:30616"/>
    </ligand>
</feature>
<feature type="region of interest" description="Disordered" evidence="25">
    <location>
        <begin position="850"/>
        <end position="875"/>
    </location>
</feature>
<keyword evidence="7 19" id="KW-0547">Nucleotide-binding</keyword>
<dbReference type="Gene3D" id="1.10.510.10">
    <property type="entry name" value="Transferase(Phosphotransferase) domain 1"/>
    <property type="match status" value="1"/>
</dbReference>
<dbReference type="PIRSF" id="PIRSF000615">
    <property type="entry name" value="TyrPK_CSF1-R"/>
    <property type="match status" value="1"/>
</dbReference>